<gene>
    <name evidence="1" type="ORF">OUZ56_027727</name>
</gene>
<evidence type="ECO:0000313" key="1">
    <source>
        <dbReference type="EMBL" id="KAK4035640.1"/>
    </source>
</evidence>
<proteinExistence type="predicted"/>
<dbReference type="Proteomes" id="UP001234178">
    <property type="component" value="Unassembled WGS sequence"/>
</dbReference>
<organism evidence="1 2">
    <name type="scientific">Daphnia magna</name>
    <dbReference type="NCBI Taxonomy" id="35525"/>
    <lineage>
        <taxon>Eukaryota</taxon>
        <taxon>Metazoa</taxon>
        <taxon>Ecdysozoa</taxon>
        <taxon>Arthropoda</taxon>
        <taxon>Crustacea</taxon>
        <taxon>Branchiopoda</taxon>
        <taxon>Diplostraca</taxon>
        <taxon>Cladocera</taxon>
        <taxon>Anomopoda</taxon>
        <taxon>Daphniidae</taxon>
        <taxon>Daphnia</taxon>
    </lineage>
</organism>
<dbReference type="EMBL" id="JAOYFB010000040">
    <property type="protein sequence ID" value="KAK4035640.1"/>
    <property type="molecule type" value="Genomic_DNA"/>
</dbReference>
<accession>A0ABR0B1V9</accession>
<name>A0ABR0B1V9_9CRUS</name>
<protein>
    <submittedName>
        <fullName evidence="1">Uncharacterized protein</fullName>
    </submittedName>
</protein>
<keyword evidence="2" id="KW-1185">Reference proteome</keyword>
<comment type="caution">
    <text evidence="1">The sequence shown here is derived from an EMBL/GenBank/DDBJ whole genome shotgun (WGS) entry which is preliminary data.</text>
</comment>
<evidence type="ECO:0000313" key="2">
    <source>
        <dbReference type="Proteomes" id="UP001234178"/>
    </source>
</evidence>
<sequence length="201" mass="22746">MKNNQTADGFSWLRDGKTTRKKSQKSCAATFKVELVQVSRTRATRLDLFLWLDDCFKVGSLAYPTVFFRLQCSFASCFRPPLYRPLCCVSSETDSSFHGLAYRTGSRPSFAPRFNPLWSSCSLLNVSRVLSRFYLVRAIFTSRPPAIAIYGRLHSTEKEGITYRRKSHTKAAIPKDFHVHAADDGTRSATNRVVSMNVADK</sequence>
<reference evidence="1 2" key="1">
    <citation type="journal article" date="2023" name="Nucleic Acids Res.">
        <title>The hologenome of Daphnia magna reveals possible DNA methylation and microbiome-mediated evolution of the host genome.</title>
        <authorList>
            <person name="Chaturvedi A."/>
            <person name="Li X."/>
            <person name="Dhandapani V."/>
            <person name="Marshall H."/>
            <person name="Kissane S."/>
            <person name="Cuenca-Cambronero M."/>
            <person name="Asole G."/>
            <person name="Calvet F."/>
            <person name="Ruiz-Romero M."/>
            <person name="Marangio P."/>
            <person name="Guigo R."/>
            <person name="Rago D."/>
            <person name="Mirbahai L."/>
            <person name="Eastwood N."/>
            <person name="Colbourne J.K."/>
            <person name="Zhou J."/>
            <person name="Mallon E."/>
            <person name="Orsini L."/>
        </authorList>
    </citation>
    <scope>NUCLEOTIDE SEQUENCE [LARGE SCALE GENOMIC DNA]</scope>
    <source>
        <strain evidence="1">LRV0_1</strain>
    </source>
</reference>